<sequence>MKRFYKVFPYILLLFSQIACQVLKKPASTAKETKESPKTASNTQASPKASQTNAVNTEPIGLTIGSNELKVSDLKLEIEKLMIHDSVSTDEALQQVIQDQRIVAEAKRRGYDNSEEYKEELQTYNSILAEAYLTDSTTIKYLLKETYDWLLQEVRAAHIMYQLPEFANPADTAAIYNKLMDIRTRAQEGEDFGVLAQQFSQDKKTSTKGGELGWFSALQLVYPLEKAAFNVAVGQVSLPVRTKVGYHLVKVLERRPNSGKVLVQHILKAVPLNSNDSLFTKAKIQIDSIYTALTKGAVFEVLCEKHSDDYKTRNNKGYLPVFGIGTREETAFEQAAFALKEGQVSKPVRTSAGWHIIRLAKKLPLESYEELLPKLKEKVVTDSRGELVKENAQARLKKEMQFVENADIAKRAIETADTNLVKRKWGYVLNSPLTNSTIFSIGKNEVKTKAFYEYVMERQLVERIPNGYSALMWMRSFYKKFVDKNVKEYAEAHLAEINPEFRLLMQEYTTGFLKVQLMNDLVIEKSVADTLGQRAFYERNKDKYRMPERALGSLVIAKDAKTLAQVRDIFKKGAPYPLNSTMRTPLYYEKFGSELTPDHKKTLMSLLDIMGTNKGYVVEIGGYADQNENSTNSAERIEKVKNFLVTNGLPIERIIENDYGKTKPADRFDWTKNQRVTFIFYSNSKKDVEKRFNRKEENTVSIEDGYFKKGDNKYVDAFKWEVGSQSVIKEGKYFEFNIEKVEPARFKTLREARGQVLADYQKQLEKQLNDELAVKYPAIVNKEEISKSLEVRKQ</sequence>
<feature type="region of interest" description="Disordered" evidence="2">
    <location>
        <begin position="28"/>
        <end position="52"/>
    </location>
</feature>
<dbReference type="InterPro" id="IPR000297">
    <property type="entry name" value="PPIase_PpiC"/>
</dbReference>
<dbReference type="InterPro" id="IPR046357">
    <property type="entry name" value="PPIase_dom_sf"/>
</dbReference>
<organism evidence="5 6">
    <name type="scientific">Emticicia soli</name>
    <dbReference type="NCBI Taxonomy" id="2027878"/>
    <lineage>
        <taxon>Bacteria</taxon>
        <taxon>Pseudomonadati</taxon>
        <taxon>Bacteroidota</taxon>
        <taxon>Cytophagia</taxon>
        <taxon>Cytophagales</taxon>
        <taxon>Leadbetterellaceae</taxon>
        <taxon>Emticicia</taxon>
    </lineage>
</organism>
<dbReference type="SUPFAM" id="SSF103088">
    <property type="entry name" value="OmpA-like"/>
    <property type="match status" value="1"/>
</dbReference>
<feature type="domain" description="PpiC" evidence="4">
    <location>
        <begin position="151"/>
        <end position="253"/>
    </location>
</feature>
<dbReference type="InterPro" id="IPR006665">
    <property type="entry name" value="OmpA-like"/>
</dbReference>
<dbReference type="SUPFAM" id="SSF54534">
    <property type="entry name" value="FKBP-like"/>
    <property type="match status" value="2"/>
</dbReference>
<keyword evidence="1" id="KW-0697">Rotamase</keyword>
<dbReference type="PROSITE" id="PS50198">
    <property type="entry name" value="PPIC_PPIASE_2"/>
    <property type="match status" value="2"/>
</dbReference>
<name>A0ABW5JG76_9BACT</name>
<dbReference type="EMBL" id="JBHULC010000039">
    <property type="protein sequence ID" value="MFD2524088.1"/>
    <property type="molecule type" value="Genomic_DNA"/>
</dbReference>
<dbReference type="Gene3D" id="3.10.50.40">
    <property type="match status" value="2"/>
</dbReference>
<evidence type="ECO:0000256" key="3">
    <source>
        <dbReference type="SAM" id="SignalP"/>
    </source>
</evidence>
<dbReference type="EC" id="5.2.1.8" evidence="5"/>
<dbReference type="InterPro" id="IPR036737">
    <property type="entry name" value="OmpA-like_sf"/>
</dbReference>
<proteinExistence type="predicted"/>
<keyword evidence="1 5" id="KW-0413">Isomerase</keyword>
<dbReference type="Pfam" id="PF00639">
    <property type="entry name" value="Rotamase"/>
    <property type="match status" value="2"/>
</dbReference>
<feature type="domain" description="PpiC" evidence="4">
    <location>
        <begin position="258"/>
        <end position="361"/>
    </location>
</feature>
<evidence type="ECO:0000256" key="1">
    <source>
        <dbReference type="PROSITE-ProRule" id="PRU00278"/>
    </source>
</evidence>
<dbReference type="PANTHER" id="PTHR47245">
    <property type="entry name" value="PEPTIDYLPROLYL ISOMERASE"/>
    <property type="match status" value="1"/>
</dbReference>
<evidence type="ECO:0000256" key="2">
    <source>
        <dbReference type="SAM" id="MobiDB-lite"/>
    </source>
</evidence>
<protein>
    <submittedName>
        <fullName evidence="5">Peptidylprolyl isomerase</fullName>
        <ecNumber evidence="5">5.2.1.8</ecNumber>
    </submittedName>
</protein>
<gene>
    <name evidence="5" type="ORF">ACFSR2_24515</name>
</gene>
<dbReference type="InterPro" id="IPR050245">
    <property type="entry name" value="PrsA_foldase"/>
</dbReference>
<reference evidence="6" key="1">
    <citation type="journal article" date="2019" name="Int. J. Syst. Evol. Microbiol.">
        <title>The Global Catalogue of Microorganisms (GCM) 10K type strain sequencing project: providing services to taxonomists for standard genome sequencing and annotation.</title>
        <authorList>
            <consortium name="The Broad Institute Genomics Platform"/>
            <consortium name="The Broad Institute Genome Sequencing Center for Infectious Disease"/>
            <person name="Wu L."/>
            <person name="Ma J."/>
        </authorList>
    </citation>
    <scope>NUCLEOTIDE SEQUENCE [LARGE SCALE GENOMIC DNA]</scope>
    <source>
        <strain evidence="6">KCTC 52344</strain>
    </source>
</reference>
<dbReference type="GO" id="GO:0003755">
    <property type="term" value="F:peptidyl-prolyl cis-trans isomerase activity"/>
    <property type="evidence" value="ECO:0007669"/>
    <property type="project" value="UniProtKB-EC"/>
</dbReference>
<keyword evidence="6" id="KW-1185">Reference proteome</keyword>
<dbReference type="PROSITE" id="PS01096">
    <property type="entry name" value="PPIC_PPIASE_1"/>
    <property type="match status" value="1"/>
</dbReference>
<dbReference type="RefSeq" id="WP_340238541.1">
    <property type="nucleotide sequence ID" value="NZ_JBBEWC010000010.1"/>
</dbReference>
<evidence type="ECO:0000259" key="4">
    <source>
        <dbReference type="PROSITE" id="PS50198"/>
    </source>
</evidence>
<dbReference type="Gene3D" id="3.30.1330.60">
    <property type="entry name" value="OmpA-like domain"/>
    <property type="match status" value="1"/>
</dbReference>
<feature type="compositionally biased region" description="Polar residues" evidence="2">
    <location>
        <begin position="38"/>
        <end position="52"/>
    </location>
</feature>
<feature type="signal peptide" evidence="3">
    <location>
        <begin position="1"/>
        <end position="21"/>
    </location>
</feature>
<accession>A0ABW5JG76</accession>
<evidence type="ECO:0000313" key="6">
    <source>
        <dbReference type="Proteomes" id="UP001597510"/>
    </source>
</evidence>
<dbReference type="Pfam" id="PF00691">
    <property type="entry name" value="OmpA"/>
    <property type="match status" value="1"/>
</dbReference>
<keyword evidence="3" id="KW-0732">Signal</keyword>
<evidence type="ECO:0000313" key="5">
    <source>
        <dbReference type="EMBL" id="MFD2524088.1"/>
    </source>
</evidence>
<dbReference type="Proteomes" id="UP001597510">
    <property type="component" value="Unassembled WGS sequence"/>
</dbReference>
<feature type="chain" id="PRO_5047030755" evidence="3">
    <location>
        <begin position="22"/>
        <end position="794"/>
    </location>
</feature>
<comment type="caution">
    <text evidence="5">The sequence shown here is derived from an EMBL/GenBank/DDBJ whole genome shotgun (WGS) entry which is preliminary data.</text>
</comment>
<dbReference type="InterPro" id="IPR023058">
    <property type="entry name" value="PPIase_PpiC_CS"/>
</dbReference>
<dbReference type="PANTHER" id="PTHR47245:SF2">
    <property type="entry name" value="PEPTIDYL-PROLYL CIS-TRANS ISOMERASE HP_0175-RELATED"/>
    <property type="match status" value="1"/>
</dbReference>